<name>A0A8S9XA12_APOLU</name>
<sequence>MTSSREIFLVSWSSFLRGRVPFLSRFTVQGEPSATSNALKRSTERTRKNWETHSLLLFFRRASWHLQRQPTQRRHSIARNADGNRPAVLYGNAIENSLKRLDYMKKFGF</sequence>
<keyword evidence="2" id="KW-1185">Reference proteome</keyword>
<proteinExistence type="predicted"/>
<dbReference type="AlphaFoldDB" id="A0A8S9XA12"/>
<organism evidence="1 2">
    <name type="scientific">Apolygus lucorum</name>
    <name type="common">Small green plant bug</name>
    <name type="synonym">Lygocoris lucorum</name>
    <dbReference type="NCBI Taxonomy" id="248454"/>
    <lineage>
        <taxon>Eukaryota</taxon>
        <taxon>Metazoa</taxon>
        <taxon>Ecdysozoa</taxon>
        <taxon>Arthropoda</taxon>
        <taxon>Hexapoda</taxon>
        <taxon>Insecta</taxon>
        <taxon>Pterygota</taxon>
        <taxon>Neoptera</taxon>
        <taxon>Paraneoptera</taxon>
        <taxon>Hemiptera</taxon>
        <taxon>Heteroptera</taxon>
        <taxon>Panheteroptera</taxon>
        <taxon>Cimicomorpha</taxon>
        <taxon>Miridae</taxon>
        <taxon>Mirini</taxon>
        <taxon>Apolygus</taxon>
    </lineage>
</organism>
<evidence type="ECO:0000313" key="1">
    <source>
        <dbReference type="EMBL" id="KAF6205354.1"/>
    </source>
</evidence>
<dbReference type="EMBL" id="WIXP02000009">
    <property type="protein sequence ID" value="KAF6205354.1"/>
    <property type="molecule type" value="Genomic_DNA"/>
</dbReference>
<dbReference type="Proteomes" id="UP000466442">
    <property type="component" value="Linkage Group LG9"/>
</dbReference>
<evidence type="ECO:0000313" key="2">
    <source>
        <dbReference type="Proteomes" id="UP000466442"/>
    </source>
</evidence>
<reference evidence="1" key="1">
    <citation type="journal article" date="2021" name="Mol. Ecol. Resour.">
        <title>Apolygus lucorum genome provides insights into omnivorousness and mesophyll feeding.</title>
        <authorList>
            <person name="Liu Y."/>
            <person name="Liu H."/>
            <person name="Wang H."/>
            <person name="Huang T."/>
            <person name="Liu B."/>
            <person name="Yang B."/>
            <person name="Yin L."/>
            <person name="Li B."/>
            <person name="Zhang Y."/>
            <person name="Zhang S."/>
            <person name="Jiang F."/>
            <person name="Zhang X."/>
            <person name="Ren Y."/>
            <person name="Wang B."/>
            <person name="Wang S."/>
            <person name="Lu Y."/>
            <person name="Wu K."/>
            <person name="Fan W."/>
            <person name="Wang G."/>
        </authorList>
    </citation>
    <scope>NUCLEOTIDE SEQUENCE</scope>
    <source>
        <strain evidence="1">12Hb</strain>
    </source>
</reference>
<accession>A0A8S9XA12</accession>
<protein>
    <submittedName>
        <fullName evidence="1">Uncharacterized protein</fullName>
    </submittedName>
</protein>
<comment type="caution">
    <text evidence="1">The sequence shown here is derived from an EMBL/GenBank/DDBJ whole genome shotgun (WGS) entry which is preliminary data.</text>
</comment>
<gene>
    <name evidence="1" type="ORF">GE061_019525</name>
</gene>